<sequence>MNTSWAIGAAFALGAGVAYAFVKANNVSSNTFGSSVGGSGASGSRKKSKKHKNNAGNNYTTPATVQSAYTNANIDSNSANNLSGDPNAVPDAAANQNAADTVQPNAKSKKGKKKQNKDLFVLDGDNAIDQPQAQATENLAKERKKKQQQTHQQANNDGPFPALNPATAAKQPNAATKKLKSPSSYANVAKSDPQAESEIKTHAEYSKDIDLHIKPTKPAPPLPKDMKRESIIISPPAKSRIDGESDDSDTEKAEMARILRIEQDSEIFGDEWAAVESSTRKPPTLRVLPSSSSSKQQHSYPVKSTPPQNQPLTKTQLNNQRKAERLKAEKEAVRSIQNERKQQYQKEVSQSSVKEKAFATQVARGSVLEKQRMSQATGKNLNDGTWKIDDLWGDDDVNASNDDNNDVFLQAWDEVTAKLSSDNVHLMAILGDATKKRVRAHVAVQARN</sequence>
<feature type="compositionally biased region" description="Low complexity" evidence="1">
    <location>
        <begin position="85"/>
        <end position="103"/>
    </location>
</feature>
<dbReference type="EMBL" id="JADGJH010000928">
    <property type="protein sequence ID" value="KAJ3120882.1"/>
    <property type="molecule type" value="Genomic_DNA"/>
</dbReference>
<gene>
    <name evidence="3" type="ORF">HK100_012611</name>
</gene>
<name>A0AAD5XHI0_9FUNG</name>
<proteinExistence type="predicted"/>
<protein>
    <submittedName>
        <fullName evidence="3">Uncharacterized protein</fullName>
    </submittedName>
</protein>
<feature type="compositionally biased region" description="Polar residues" evidence="1">
    <location>
        <begin position="305"/>
        <end position="320"/>
    </location>
</feature>
<evidence type="ECO:0000313" key="3">
    <source>
        <dbReference type="EMBL" id="KAJ3120882.1"/>
    </source>
</evidence>
<feature type="compositionally biased region" description="Polar residues" evidence="1">
    <location>
        <begin position="74"/>
        <end position="84"/>
    </location>
</feature>
<comment type="caution">
    <text evidence="3">The sequence shown here is derived from an EMBL/GenBank/DDBJ whole genome shotgun (WGS) entry which is preliminary data.</text>
</comment>
<feature type="signal peptide" evidence="2">
    <location>
        <begin position="1"/>
        <end position="20"/>
    </location>
</feature>
<feature type="compositionally biased region" description="Basic residues" evidence="1">
    <location>
        <begin position="44"/>
        <end position="53"/>
    </location>
</feature>
<keyword evidence="4" id="KW-1185">Reference proteome</keyword>
<dbReference type="AlphaFoldDB" id="A0AAD5XHI0"/>
<feature type="region of interest" description="Disordered" evidence="1">
    <location>
        <begin position="32"/>
        <end position="62"/>
    </location>
</feature>
<feature type="region of interest" description="Disordered" evidence="1">
    <location>
        <begin position="137"/>
        <end position="254"/>
    </location>
</feature>
<feature type="region of interest" description="Disordered" evidence="1">
    <location>
        <begin position="272"/>
        <end position="348"/>
    </location>
</feature>
<keyword evidence="2" id="KW-0732">Signal</keyword>
<evidence type="ECO:0000256" key="1">
    <source>
        <dbReference type="SAM" id="MobiDB-lite"/>
    </source>
</evidence>
<dbReference type="Proteomes" id="UP001211907">
    <property type="component" value="Unassembled WGS sequence"/>
</dbReference>
<feature type="region of interest" description="Disordered" evidence="1">
    <location>
        <begin position="74"/>
        <end position="116"/>
    </location>
</feature>
<feature type="chain" id="PRO_5041963894" evidence="2">
    <location>
        <begin position="21"/>
        <end position="448"/>
    </location>
</feature>
<feature type="compositionally biased region" description="Basic and acidic residues" evidence="1">
    <location>
        <begin position="321"/>
        <end position="344"/>
    </location>
</feature>
<feature type="compositionally biased region" description="Basic and acidic residues" evidence="1">
    <location>
        <begin position="197"/>
        <end position="213"/>
    </location>
</feature>
<evidence type="ECO:0000256" key="2">
    <source>
        <dbReference type="SAM" id="SignalP"/>
    </source>
</evidence>
<reference evidence="3" key="1">
    <citation type="submission" date="2020-05" db="EMBL/GenBank/DDBJ databases">
        <title>Phylogenomic resolution of chytrid fungi.</title>
        <authorList>
            <person name="Stajich J.E."/>
            <person name="Amses K."/>
            <person name="Simmons R."/>
            <person name="Seto K."/>
            <person name="Myers J."/>
            <person name="Bonds A."/>
            <person name="Quandt C.A."/>
            <person name="Barry K."/>
            <person name="Liu P."/>
            <person name="Grigoriev I."/>
            <person name="Longcore J.E."/>
            <person name="James T.Y."/>
        </authorList>
    </citation>
    <scope>NUCLEOTIDE SEQUENCE</scope>
    <source>
        <strain evidence="3">JEL0513</strain>
    </source>
</reference>
<organism evidence="3 4">
    <name type="scientific">Physocladia obscura</name>
    <dbReference type="NCBI Taxonomy" id="109957"/>
    <lineage>
        <taxon>Eukaryota</taxon>
        <taxon>Fungi</taxon>
        <taxon>Fungi incertae sedis</taxon>
        <taxon>Chytridiomycota</taxon>
        <taxon>Chytridiomycota incertae sedis</taxon>
        <taxon>Chytridiomycetes</taxon>
        <taxon>Chytridiales</taxon>
        <taxon>Chytriomycetaceae</taxon>
        <taxon>Physocladia</taxon>
    </lineage>
</organism>
<evidence type="ECO:0000313" key="4">
    <source>
        <dbReference type="Proteomes" id="UP001211907"/>
    </source>
</evidence>
<accession>A0AAD5XHI0</accession>